<comment type="caution">
    <text evidence="2">The sequence shown here is derived from an EMBL/GenBank/DDBJ whole genome shotgun (WGS) entry which is preliminary data.</text>
</comment>
<evidence type="ECO:0000313" key="3">
    <source>
        <dbReference type="Proteomes" id="UP000598775"/>
    </source>
</evidence>
<evidence type="ECO:0000313" key="2">
    <source>
        <dbReference type="EMBL" id="GGF36099.1"/>
    </source>
</evidence>
<dbReference type="AlphaFoldDB" id="A0A917BDC7"/>
<dbReference type="PRINTS" id="PR00598">
    <property type="entry name" value="HTHMARR"/>
</dbReference>
<dbReference type="Proteomes" id="UP000598775">
    <property type="component" value="Unassembled WGS sequence"/>
</dbReference>
<gene>
    <name evidence="2" type="ORF">GCM10011399_31290</name>
</gene>
<sequence length="152" mass="16422">MTERADDVWAAYMALATHNLTAWRRAVADELDLPFGRARVLRRLVERPMGMKELADATLIDAPAATVAVNDLERRGLVERLVDPENRRSKTVSLTPAGREACARVELVRPAAPAEFAALDPDDLEALAGILERVSRAASARAAGAEPVVARG</sequence>
<dbReference type="Pfam" id="PF12802">
    <property type="entry name" value="MarR_2"/>
    <property type="match status" value="1"/>
</dbReference>
<dbReference type="InterPro" id="IPR039422">
    <property type="entry name" value="MarR/SlyA-like"/>
</dbReference>
<dbReference type="SMART" id="SM00347">
    <property type="entry name" value="HTH_MARR"/>
    <property type="match status" value="1"/>
</dbReference>
<protein>
    <submittedName>
        <fullName evidence="2">Transcriptional regulator</fullName>
    </submittedName>
</protein>
<dbReference type="Gene3D" id="1.10.10.10">
    <property type="entry name" value="Winged helix-like DNA-binding domain superfamily/Winged helix DNA-binding domain"/>
    <property type="match status" value="1"/>
</dbReference>
<name>A0A917BDC7_9MICO</name>
<organism evidence="2 3">
    <name type="scientific">Subtercola lobariae</name>
    <dbReference type="NCBI Taxonomy" id="1588641"/>
    <lineage>
        <taxon>Bacteria</taxon>
        <taxon>Bacillati</taxon>
        <taxon>Actinomycetota</taxon>
        <taxon>Actinomycetes</taxon>
        <taxon>Micrococcales</taxon>
        <taxon>Microbacteriaceae</taxon>
        <taxon>Subtercola</taxon>
    </lineage>
</organism>
<dbReference type="PANTHER" id="PTHR33164">
    <property type="entry name" value="TRANSCRIPTIONAL REGULATOR, MARR FAMILY"/>
    <property type="match status" value="1"/>
</dbReference>
<reference evidence="2 3" key="1">
    <citation type="journal article" date="2014" name="Int. J. Syst. Evol. Microbiol.">
        <title>Complete genome sequence of Corynebacterium casei LMG S-19264T (=DSM 44701T), isolated from a smear-ripened cheese.</title>
        <authorList>
            <consortium name="US DOE Joint Genome Institute (JGI-PGF)"/>
            <person name="Walter F."/>
            <person name="Albersmeier A."/>
            <person name="Kalinowski J."/>
            <person name="Ruckert C."/>
        </authorList>
    </citation>
    <scope>NUCLEOTIDE SEQUENCE [LARGE SCALE GENOMIC DNA]</scope>
    <source>
        <strain evidence="2 3">CGMCC 1.12976</strain>
    </source>
</reference>
<dbReference type="GO" id="GO:0006950">
    <property type="term" value="P:response to stress"/>
    <property type="evidence" value="ECO:0007669"/>
    <property type="project" value="TreeGrafter"/>
</dbReference>
<dbReference type="GO" id="GO:0003700">
    <property type="term" value="F:DNA-binding transcription factor activity"/>
    <property type="evidence" value="ECO:0007669"/>
    <property type="project" value="InterPro"/>
</dbReference>
<dbReference type="PANTHER" id="PTHR33164:SF57">
    <property type="entry name" value="MARR-FAMILY TRANSCRIPTIONAL REGULATOR"/>
    <property type="match status" value="1"/>
</dbReference>
<dbReference type="InterPro" id="IPR000835">
    <property type="entry name" value="HTH_MarR-typ"/>
</dbReference>
<dbReference type="PROSITE" id="PS50995">
    <property type="entry name" value="HTH_MARR_2"/>
    <property type="match status" value="1"/>
</dbReference>
<dbReference type="InterPro" id="IPR036388">
    <property type="entry name" value="WH-like_DNA-bd_sf"/>
</dbReference>
<proteinExistence type="predicted"/>
<evidence type="ECO:0000259" key="1">
    <source>
        <dbReference type="PROSITE" id="PS50995"/>
    </source>
</evidence>
<accession>A0A917BDC7</accession>
<dbReference type="SUPFAM" id="SSF46785">
    <property type="entry name" value="Winged helix' DNA-binding domain"/>
    <property type="match status" value="1"/>
</dbReference>
<dbReference type="InterPro" id="IPR036390">
    <property type="entry name" value="WH_DNA-bd_sf"/>
</dbReference>
<keyword evidence="3" id="KW-1185">Reference proteome</keyword>
<dbReference type="RefSeq" id="WP_188679925.1">
    <property type="nucleotide sequence ID" value="NZ_BMGP01000006.1"/>
</dbReference>
<feature type="domain" description="HTH marR-type" evidence="1">
    <location>
        <begin position="1"/>
        <end position="136"/>
    </location>
</feature>
<dbReference type="EMBL" id="BMGP01000006">
    <property type="protein sequence ID" value="GGF36099.1"/>
    <property type="molecule type" value="Genomic_DNA"/>
</dbReference>